<evidence type="ECO:0000256" key="1">
    <source>
        <dbReference type="ARBA" id="ARBA00022614"/>
    </source>
</evidence>
<dbReference type="GO" id="GO:0043531">
    <property type="term" value="F:ADP binding"/>
    <property type="evidence" value="ECO:0007669"/>
    <property type="project" value="InterPro"/>
</dbReference>
<proteinExistence type="predicted"/>
<dbReference type="InterPro" id="IPR056789">
    <property type="entry name" value="LRR_R13L1-DRL21"/>
</dbReference>
<dbReference type="SUPFAM" id="SSF52058">
    <property type="entry name" value="L domain-like"/>
    <property type="match status" value="2"/>
</dbReference>
<feature type="domain" description="NB-ARC" evidence="4">
    <location>
        <begin position="45"/>
        <end position="227"/>
    </location>
</feature>
<feature type="domain" description="Disease resistance protein winged helix" evidence="5">
    <location>
        <begin position="307"/>
        <end position="376"/>
    </location>
</feature>
<dbReference type="SUPFAM" id="SSF52540">
    <property type="entry name" value="P-loop containing nucleoside triphosphate hydrolases"/>
    <property type="match status" value="1"/>
</dbReference>
<name>A0A9E7FPJ5_9LILI</name>
<dbReference type="InterPro" id="IPR027417">
    <property type="entry name" value="P-loop_NTPase"/>
</dbReference>
<dbReference type="Pfam" id="PF23559">
    <property type="entry name" value="WHD_DRP"/>
    <property type="match status" value="1"/>
</dbReference>
<dbReference type="Pfam" id="PF25019">
    <property type="entry name" value="LRR_R13L1-DRL21"/>
    <property type="match status" value="1"/>
</dbReference>
<dbReference type="InterPro" id="IPR001611">
    <property type="entry name" value="Leu-rich_rpt"/>
</dbReference>
<dbReference type="FunFam" id="3.40.50.300:FF:001091">
    <property type="entry name" value="Probable disease resistance protein At1g61300"/>
    <property type="match status" value="1"/>
</dbReference>
<dbReference type="Gene3D" id="1.10.8.430">
    <property type="entry name" value="Helical domain of apoptotic protease-activating factors"/>
    <property type="match status" value="1"/>
</dbReference>
<gene>
    <name evidence="7" type="ORF">MUK42_30717</name>
</gene>
<dbReference type="Gene3D" id="3.80.10.10">
    <property type="entry name" value="Ribonuclease Inhibitor"/>
    <property type="match status" value="2"/>
</dbReference>
<dbReference type="Pfam" id="PF00931">
    <property type="entry name" value="NB-ARC"/>
    <property type="match status" value="1"/>
</dbReference>
<keyword evidence="3" id="KW-0611">Plant defense</keyword>
<dbReference type="PANTHER" id="PTHR36766">
    <property type="entry name" value="PLANT BROAD-SPECTRUM MILDEW RESISTANCE PROTEIN RPW8"/>
    <property type="match status" value="1"/>
</dbReference>
<feature type="domain" description="R13L1/DRL21-like LRR repeat region" evidence="6">
    <location>
        <begin position="559"/>
        <end position="685"/>
    </location>
</feature>
<dbReference type="SMART" id="SM00369">
    <property type="entry name" value="LRR_TYP"/>
    <property type="match status" value="2"/>
</dbReference>
<dbReference type="GO" id="GO:0006952">
    <property type="term" value="P:defense response"/>
    <property type="evidence" value="ECO:0007669"/>
    <property type="project" value="UniProtKB-KW"/>
</dbReference>
<keyword evidence="2" id="KW-0677">Repeat</keyword>
<dbReference type="OrthoDB" id="754054at2759"/>
<evidence type="ECO:0000256" key="2">
    <source>
        <dbReference type="ARBA" id="ARBA00022737"/>
    </source>
</evidence>
<evidence type="ECO:0000313" key="7">
    <source>
        <dbReference type="EMBL" id="URD99654.1"/>
    </source>
</evidence>
<dbReference type="InterPro" id="IPR042197">
    <property type="entry name" value="Apaf_helical"/>
</dbReference>
<reference evidence="7" key="1">
    <citation type="submission" date="2022-05" db="EMBL/GenBank/DDBJ databases">
        <title>The Musa troglodytarum L. genome provides insights into the mechanism of non-climacteric behaviour and enrichment of carotenoids.</title>
        <authorList>
            <person name="Wang J."/>
        </authorList>
    </citation>
    <scope>NUCLEOTIDE SEQUENCE</scope>
    <source>
        <tissue evidence="7">Leaf</tissue>
    </source>
</reference>
<keyword evidence="1" id="KW-0433">Leucine-rich repeat</keyword>
<dbReference type="InterPro" id="IPR032675">
    <property type="entry name" value="LRR_dom_sf"/>
</dbReference>
<dbReference type="PRINTS" id="PR00364">
    <property type="entry name" value="DISEASERSIST"/>
</dbReference>
<dbReference type="EMBL" id="CP097506">
    <property type="protein sequence ID" value="URD99654.1"/>
    <property type="molecule type" value="Genomic_DNA"/>
</dbReference>
<dbReference type="InterPro" id="IPR036388">
    <property type="entry name" value="WH-like_DNA-bd_sf"/>
</dbReference>
<dbReference type="AlphaFoldDB" id="A0A9E7FPJ5"/>
<evidence type="ECO:0000259" key="6">
    <source>
        <dbReference type="Pfam" id="PF25019"/>
    </source>
</evidence>
<organism evidence="7 8">
    <name type="scientific">Musa troglodytarum</name>
    <name type="common">fe'i banana</name>
    <dbReference type="NCBI Taxonomy" id="320322"/>
    <lineage>
        <taxon>Eukaryota</taxon>
        <taxon>Viridiplantae</taxon>
        <taxon>Streptophyta</taxon>
        <taxon>Embryophyta</taxon>
        <taxon>Tracheophyta</taxon>
        <taxon>Spermatophyta</taxon>
        <taxon>Magnoliopsida</taxon>
        <taxon>Liliopsida</taxon>
        <taxon>Zingiberales</taxon>
        <taxon>Musaceae</taxon>
        <taxon>Musa</taxon>
    </lineage>
</organism>
<dbReference type="Pfam" id="PF00560">
    <property type="entry name" value="LRR_1"/>
    <property type="match status" value="1"/>
</dbReference>
<dbReference type="InterPro" id="IPR002182">
    <property type="entry name" value="NB-ARC"/>
</dbReference>
<dbReference type="PANTHER" id="PTHR36766:SF40">
    <property type="entry name" value="DISEASE RESISTANCE PROTEIN RGA3"/>
    <property type="match status" value="1"/>
</dbReference>
<protein>
    <submittedName>
        <fullName evidence="7">NB-ARC domain</fullName>
    </submittedName>
</protein>
<evidence type="ECO:0000313" key="8">
    <source>
        <dbReference type="Proteomes" id="UP001055439"/>
    </source>
</evidence>
<dbReference type="InterPro" id="IPR058922">
    <property type="entry name" value="WHD_DRP"/>
</dbReference>
<sequence>MDHVSSCVSEAITLLKLDRRSTGRKQSTRKGATSSLVSTKVFGREDEVGNLIDLLLLRCNDEPVSVLPVVGIGGVGKTTLAQLVYNDPKIARHFELRMWVCVSDSFDDTELTREILECASSSDNLQHQSVTNFDRLQTAIKEQVARERFLLVLDDVWNDERNNRLSEMERWEKLLAPLKAGKSGSKILVTTRSGTVSETLGTMQSIDLKGLRDQDCWSLIKEHTFRDANHEEQLKWERIGSEVARRPKGLPLAAKAIAGLLKNKRDAEEWTSVLVRNGIWDHIMPTLKPSYHNLPAHLQRCFAYCSLFPKGWKFESDVSIHLWMGQGYIQPRSKKVRMEDAGQDYINDLMRRSFFQVQNKEFVTLYGIHDPLHDLARSVSGDECIGVEDDEPTNIPPSVRHLSIKAEKLVTVKDVYHHHLRNLRTLISFGGVLRSGLQDGLLVDVLGDLKHVRVLDLSHCKMDDLPEVICRCIHLRFLNLSSTSIRSLPESLCRLYHLQVLNLNGCRLRSLPRGMKNLVSLRHLTAADQLVSDIAEIGRLTCLQRLHVFRVRTEAGYTIRELRDLNELRGSLYVRNLENVESKNKASEAMLNGKEHLGALQLQWQSGERNQVVDDDDEVLEGLRPHPNLKRLEITGCRGATHPSWLKTQWLTDLSVIYLSGCRRWESLPPLAQLPSLKALWIQGMPATKSIGWELLGPGREVFRRLAELVLDGMPELEEFLGDRRFFPRLQSVVIKDCNKLGMLPPLPSNLTELTILDHGFWIPYIDDTRTAPVGSVVSSLCIYNCPALIAGFCASLKEEDSLSSLQTLSIGDISLLTGLTAGKSLAGLQNLEIHNCLEITSSTTEQEKAFEDLTFLQTLCFNGCANLRSLPELRGLRYLKKLIVSNCPRMQSLPKKGLPSSLKVLEIASCHPLLKGRCGMEGGCDWESIRHIPRIEIDGEVIREEATALHSAMIDRN</sequence>
<keyword evidence="8" id="KW-1185">Reference proteome</keyword>
<dbReference type="Proteomes" id="UP001055439">
    <property type="component" value="Chromosome 4"/>
</dbReference>
<evidence type="ECO:0000259" key="5">
    <source>
        <dbReference type="Pfam" id="PF23559"/>
    </source>
</evidence>
<accession>A0A9E7FPJ5</accession>
<dbReference type="Gene3D" id="3.40.50.300">
    <property type="entry name" value="P-loop containing nucleotide triphosphate hydrolases"/>
    <property type="match status" value="1"/>
</dbReference>
<evidence type="ECO:0000259" key="4">
    <source>
        <dbReference type="Pfam" id="PF00931"/>
    </source>
</evidence>
<evidence type="ECO:0000256" key="3">
    <source>
        <dbReference type="ARBA" id="ARBA00022821"/>
    </source>
</evidence>
<dbReference type="Gene3D" id="1.10.10.10">
    <property type="entry name" value="Winged helix-like DNA-binding domain superfamily/Winged helix DNA-binding domain"/>
    <property type="match status" value="1"/>
</dbReference>
<dbReference type="InterPro" id="IPR003591">
    <property type="entry name" value="Leu-rich_rpt_typical-subtyp"/>
</dbReference>